<keyword evidence="5" id="KW-1185">Reference proteome</keyword>
<dbReference type="GO" id="GO:0005509">
    <property type="term" value="F:calcium ion binding"/>
    <property type="evidence" value="ECO:0007669"/>
    <property type="project" value="InterPro"/>
</dbReference>
<protein>
    <recommendedName>
        <fullName evidence="3">CHRD domain-containing protein</fullName>
    </recommendedName>
</protein>
<feature type="domain" description="CHRD" evidence="3">
    <location>
        <begin position="1627"/>
        <end position="1750"/>
    </location>
</feature>
<proteinExistence type="predicted"/>
<keyword evidence="2" id="KW-0732">Signal</keyword>
<dbReference type="Proteomes" id="UP000251800">
    <property type="component" value="Unassembled WGS sequence"/>
</dbReference>
<dbReference type="SMART" id="SM00754">
    <property type="entry name" value="CHRD"/>
    <property type="match status" value="1"/>
</dbReference>
<dbReference type="Gene3D" id="2.60.40.2810">
    <property type="match status" value="4"/>
</dbReference>
<dbReference type="Gene3D" id="2.60.40.10">
    <property type="entry name" value="Immunoglobulins"/>
    <property type="match status" value="2"/>
</dbReference>
<dbReference type="PROSITE" id="PS51257">
    <property type="entry name" value="PROKAR_LIPOPROTEIN"/>
    <property type="match status" value="1"/>
</dbReference>
<comment type="caution">
    <text evidence="4">The sequence shown here is derived from an EMBL/GenBank/DDBJ whole genome shotgun (WGS) entry which is preliminary data.</text>
</comment>
<dbReference type="InterPro" id="IPR015919">
    <property type="entry name" value="Cadherin-like_sf"/>
</dbReference>
<feature type="signal peptide" evidence="2">
    <location>
        <begin position="1"/>
        <end position="25"/>
    </location>
</feature>
<dbReference type="Pfam" id="PF07452">
    <property type="entry name" value="CHRD"/>
    <property type="match status" value="1"/>
</dbReference>
<dbReference type="SUPFAM" id="SSF49313">
    <property type="entry name" value="Cadherin-like"/>
    <property type="match status" value="1"/>
</dbReference>
<dbReference type="SUPFAM" id="SSF51126">
    <property type="entry name" value="Pectin lyase-like"/>
    <property type="match status" value="1"/>
</dbReference>
<evidence type="ECO:0000256" key="2">
    <source>
        <dbReference type="SAM" id="SignalP"/>
    </source>
</evidence>
<dbReference type="GO" id="GO:0016020">
    <property type="term" value="C:membrane"/>
    <property type="evidence" value="ECO:0007669"/>
    <property type="project" value="InterPro"/>
</dbReference>
<dbReference type="PROSITE" id="PS50933">
    <property type="entry name" value="CHRD"/>
    <property type="match status" value="1"/>
</dbReference>
<gene>
    <name evidence="4" type="ORF">DEH80_14820</name>
</gene>
<name>A0A383XQV1_9GAMM</name>
<dbReference type="NCBIfam" id="NF012211">
    <property type="entry name" value="tand_rpt_95"/>
    <property type="match status" value="4"/>
</dbReference>
<reference evidence="4 5" key="1">
    <citation type="submission" date="2018-05" db="EMBL/GenBank/DDBJ databases">
        <title>Abyssibacter profundi OUC007T gen. nov., sp. nov, a marine bacterium isolated from seawater of the Mariana Trench.</title>
        <authorList>
            <person name="Zhou S."/>
        </authorList>
    </citation>
    <scope>NUCLEOTIDE SEQUENCE [LARGE SCALE GENOMIC DNA]</scope>
    <source>
        <strain evidence="4 5">OUC007</strain>
    </source>
</reference>
<dbReference type="InterPro" id="IPR011050">
    <property type="entry name" value="Pectin_lyase_fold/virulence"/>
</dbReference>
<dbReference type="InterPro" id="IPR010895">
    <property type="entry name" value="CHRD"/>
</dbReference>
<evidence type="ECO:0000313" key="5">
    <source>
        <dbReference type="Proteomes" id="UP000251800"/>
    </source>
</evidence>
<evidence type="ECO:0000256" key="1">
    <source>
        <dbReference type="SAM" id="MobiDB-lite"/>
    </source>
</evidence>
<feature type="region of interest" description="Disordered" evidence="1">
    <location>
        <begin position="1739"/>
        <end position="1815"/>
    </location>
</feature>
<feature type="chain" id="PRO_5016715190" description="CHRD domain-containing protein" evidence="2">
    <location>
        <begin position="26"/>
        <end position="2428"/>
    </location>
</feature>
<organism evidence="4 5">
    <name type="scientific">Abyssibacter profundi</name>
    <dbReference type="NCBI Taxonomy" id="2182787"/>
    <lineage>
        <taxon>Bacteria</taxon>
        <taxon>Pseudomonadati</taxon>
        <taxon>Pseudomonadota</taxon>
        <taxon>Gammaproteobacteria</taxon>
        <taxon>Chromatiales</taxon>
        <taxon>Oceanococcaceae</taxon>
        <taxon>Abyssibacter</taxon>
    </lineage>
</organism>
<accession>A0A383XQV1</accession>
<dbReference type="InterPro" id="IPR013783">
    <property type="entry name" value="Ig-like_fold"/>
</dbReference>
<feature type="compositionally biased region" description="Acidic residues" evidence="1">
    <location>
        <begin position="1781"/>
        <end position="1791"/>
    </location>
</feature>
<dbReference type="EMBL" id="QEQK01000015">
    <property type="protein sequence ID" value="PWN55005.1"/>
    <property type="molecule type" value="Genomic_DNA"/>
</dbReference>
<dbReference type="Pfam" id="PF05345">
    <property type="entry name" value="He_PIG"/>
    <property type="match status" value="1"/>
</dbReference>
<evidence type="ECO:0000259" key="3">
    <source>
        <dbReference type="PROSITE" id="PS50933"/>
    </source>
</evidence>
<evidence type="ECO:0000313" key="4">
    <source>
        <dbReference type="EMBL" id="PWN55005.1"/>
    </source>
</evidence>
<dbReference type="Pfam" id="PF17963">
    <property type="entry name" value="Big_9"/>
    <property type="match status" value="4"/>
</dbReference>
<sequence length="2428" mass="251254">MIVLSPRNRLLPLAFISAAALSACGGGASSPAAGVTGKAAKGPLAEATIEAFAIDAAGLPTGEALATTTTSADGSFSFAQRPAEGPLLLISSGGRYIDEGDPEADPQLRRQIQLAEGQGLRALLPAEQSALALTPFSQMVYQRAVREAAGTNFASVFAASQSQASDALGFDPVAVLPTDPIAPDPTASDAEVAYALALGGFATYLNSISISLGSLPTYPILDAVLFDFSDGQLDSLENGETAVIVGEAGPALPTGFDLNDAIRRFRNNNFNVFPDATLVQVDTETLGGELQPSNNNPVAANDTVNVETGSAGINIDVLANDSDADGDTLVIESLGPTTAGGTASIASTGGVDYTPPQDFVGAEQFTYTIVDGNGGSDTATVTVNVTSPSNTPPVANDDSATTNQDTPLTGIAVLDNDSDADGDTLTIISASASAANGGSVSISGSGTTLDYSPATGFSGTDTVDYTISDGAAQASATLTITVNAVNQPPTAADDAATTPEDTAVSIEVLGNDTDSDGTLDATSVVIETVPNSGTALAQSDGTVTYTPAPNASGTVTFTYSVADDQGLRSAPAQVTVNVTPVNDPPTALDDSGALDEDSSINIEVLANDSDPDDGLDTSSVQIVSGPQQGVTTVESNGTVSYAPDANANGSDSFTYSVADLAGLRSSATVSLTINPVNDAPVISGTPQLVTETGNNYNFIPTASDIDGDPLVFSITNQPAWASFDTANGTLSGTPAESDAGTYENIVISVDDGAGGTAALPAFTLEVQLRSAETSFNTAFIELNYAAGAEDGQFGLFSVFQDFGFYDIQPPVDGVSTVTFGPFSSLNEGEIVAQPQSYFLNHFPPEVDPAETQSMQVNASGVLSLFAPYVEELDSGQQTFERETAFGLYIRPSTPDMYVLGVSERDEVFDAADSDEDGTLDYLNANRKREDGASFALELALRQSEAFEVSRLEGDYGFVGLGILMEAGPVESTAFIVEQRIANDGSTTGDDRFAAETMRYDPFASPVTQISSEDGPDPAFVTQYSANANGTVSAEFTDGGAPAGSATGLASPDGSILVLQESILTGDSVEPTSIEQFIQIGLRRTAAAPVVSGQQFRVDALAMERQASDQESYGYLLRSATLNFGTDNSCQLSFREGLSLFIAGRRDDTAAFSDLPGVEGPVETMACTYSTDVGGRLLIDFAGDATDPSSTLFEGFVSETGEVLALRGHRDEPGAFHQRWLMLGALDQGYTGLDNRQPAISITADAASVPAGGSINLTATATDPDSQNVDIRWIASAGSFTTQTGGATTWIAPSVGSGTTLLTAEASDGDRIAIDDVVVSWGLSELPRTRAAVQYNLAQSIESGLVDPSDIIHGWFGFTPLQVFESDLPTCSTGSVSSNFDDADASGTITAGDTATIVFSNCEILDQEPIIDAIYDGTLRFDIEVADQSVEHLPNVEPGTATGNERNYQWRITGIDYTESEDGCTSTQNLSGQLASYAVGETGEFYSIEDGGVEQTASTLCEDQSSTQTRVLVPFRLAVQIDFDADQHTVETSYRLQVEDGDGFRIVDSEYETDPGTAVTGPLDTFALSSQAKPEDPTAGVTHYVNHLDGVSARIDSNPASIDIAVDEDGNGQEDSTFESHWDWLDTMRIIFPVGLTGDQEVPPVSTAGNGFGFVVLHLHDSGNLLIDVDVFVSNMVPTAAHLHEAPFGQNGDVVFPLSPAPEDANRYLLSGASVTQTQIDTILAGGWYLNVHSDAHPGGEIRGQLTDGEGDDLGVQDKDSDGVSDSDEVNVYGTDPNNPDSDFDGISDGDEIFGTGTDPNNPDSDGDGAGDGLEVSVGSRADLANIVRYVSSTRGAPGNNGQSWAEAFEGHLDVETDNENGRDSSTPVFYLYESGQYVGTFKLGSNDTSRGFIVVAGGLGPDDHIPDTATVFTSLGEGSAAIIDNANDITLTGIKFTDGVATQGGGLDIGPTAMSTVVLDSVEVVGNQAQFGGGIHVASGSTVTVTVSDIHNNQAIAFDSVARGGGIAVSDGVVNVEYSTIRGNQVDGGFSTGAVSEGGGLYAAPTTPTINTTTLSVLGSVIANNRTGDAGFGTDLGGGLFASNAEIIEIFDSEILSNRAGSQGGGLYLADSTSANFVTNNLIVGNASVNQPGGGLFVSRASTGQTQIANNTVALNQVLLTEGAGGVQSTSETTGLELRDNIFWLNDDSDLAANAGSQNYAGPTTDSGDFTTGHLIEYNNIEDVLTTGTPIGSNDLVTSVGGNAALANPDFLGSFYLNEGSTSIDFDTTRTASDFGLGGSTTRFDGAVDEGALDLGYHVFFGQGSQTPDAANPESTMLTCNQDGSEQREVVFRPTLFGGETGSGHAFVVGVSSPDGVGVQGRTALDPLSDSNSTYAIDLGDGRYAVEVFSEFTSGSFTVSLSFGLAQEAVEDFVVNYDYSGCRGGQTR</sequence>
<dbReference type="OrthoDB" id="5902819at2"/>